<comment type="similarity">
    <text evidence="1 4">Belongs to the D-isomer specific 2-hydroxyacid dehydrogenase family.</text>
</comment>
<keyword evidence="2 4" id="KW-0560">Oxidoreductase</keyword>
<dbReference type="InterPro" id="IPR006140">
    <property type="entry name" value="D-isomer_DH_NAD-bd"/>
</dbReference>
<dbReference type="InterPro" id="IPR006139">
    <property type="entry name" value="D-isomer_2_OHA_DH_cat_dom"/>
</dbReference>
<proteinExistence type="inferred from homology"/>
<evidence type="ECO:0000259" key="6">
    <source>
        <dbReference type="Pfam" id="PF02826"/>
    </source>
</evidence>
<dbReference type="InterPro" id="IPR050418">
    <property type="entry name" value="D-iso_2-hydroxyacid_DH_PdxB"/>
</dbReference>
<reference evidence="7" key="2">
    <citation type="submission" date="2021-04" db="EMBL/GenBank/DDBJ databases">
        <authorList>
            <person name="Gilroy R."/>
        </authorList>
    </citation>
    <scope>NUCLEOTIDE SEQUENCE</scope>
    <source>
        <strain evidence="7">ChiHjej12B11-16260</strain>
    </source>
</reference>
<evidence type="ECO:0000256" key="1">
    <source>
        <dbReference type="ARBA" id="ARBA00005854"/>
    </source>
</evidence>
<evidence type="ECO:0000313" key="8">
    <source>
        <dbReference type="Proteomes" id="UP000824246"/>
    </source>
</evidence>
<dbReference type="PROSITE" id="PS00671">
    <property type="entry name" value="D_2_HYDROXYACID_DH_3"/>
    <property type="match status" value="1"/>
</dbReference>
<protein>
    <submittedName>
        <fullName evidence="7">D-2-hydroxyacid dehydrogenase</fullName>
    </submittedName>
</protein>
<evidence type="ECO:0000313" key="7">
    <source>
        <dbReference type="EMBL" id="HIX44659.1"/>
    </source>
</evidence>
<dbReference type="Gene3D" id="3.40.50.720">
    <property type="entry name" value="NAD(P)-binding Rossmann-like Domain"/>
    <property type="match status" value="2"/>
</dbReference>
<accession>A0A9D1VPU5</accession>
<dbReference type="SUPFAM" id="SSF51735">
    <property type="entry name" value="NAD(P)-binding Rossmann-fold domains"/>
    <property type="match status" value="1"/>
</dbReference>
<dbReference type="Pfam" id="PF00389">
    <property type="entry name" value="2-Hacid_dh"/>
    <property type="match status" value="1"/>
</dbReference>
<dbReference type="CDD" id="cd12162">
    <property type="entry name" value="2-Hacid_dh_4"/>
    <property type="match status" value="1"/>
</dbReference>
<dbReference type="Proteomes" id="UP000824246">
    <property type="component" value="Unassembled WGS sequence"/>
</dbReference>
<dbReference type="GO" id="GO:0016616">
    <property type="term" value="F:oxidoreductase activity, acting on the CH-OH group of donors, NAD or NADP as acceptor"/>
    <property type="evidence" value="ECO:0007669"/>
    <property type="project" value="InterPro"/>
</dbReference>
<organism evidence="7 8">
    <name type="scientific">Candidatus Barnesiella excrementipullorum</name>
    <dbReference type="NCBI Taxonomy" id="2838479"/>
    <lineage>
        <taxon>Bacteria</taxon>
        <taxon>Pseudomonadati</taxon>
        <taxon>Bacteroidota</taxon>
        <taxon>Bacteroidia</taxon>
        <taxon>Bacteroidales</taxon>
        <taxon>Barnesiellaceae</taxon>
        <taxon>Barnesiella</taxon>
    </lineage>
</organism>
<keyword evidence="3" id="KW-0520">NAD</keyword>
<reference evidence="7" key="1">
    <citation type="journal article" date="2021" name="PeerJ">
        <title>Extensive microbial diversity within the chicken gut microbiome revealed by metagenomics and culture.</title>
        <authorList>
            <person name="Gilroy R."/>
            <person name="Ravi A."/>
            <person name="Getino M."/>
            <person name="Pursley I."/>
            <person name="Horton D.L."/>
            <person name="Alikhan N.F."/>
            <person name="Baker D."/>
            <person name="Gharbi K."/>
            <person name="Hall N."/>
            <person name="Watson M."/>
            <person name="Adriaenssens E.M."/>
            <person name="Foster-Nyarko E."/>
            <person name="Jarju S."/>
            <person name="Secka A."/>
            <person name="Antonio M."/>
            <person name="Oren A."/>
            <person name="Chaudhuri R.R."/>
            <person name="La Ragione R."/>
            <person name="Hildebrand F."/>
            <person name="Pallen M.J."/>
        </authorList>
    </citation>
    <scope>NUCLEOTIDE SEQUENCE</scope>
    <source>
        <strain evidence="7">ChiHjej12B11-16260</strain>
    </source>
</reference>
<gene>
    <name evidence="7" type="ORF">H9982_00390</name>
</gene>
<dbReference type="PROSITE" id="PS00670">
    <property type="entry name" value="D_2_HYDROXYACID_DH_2"/>
    <property type="match status" value="1"/>
</dbReference>
<feature type="domain" description="D-isomer specific 2-hydroxyacid dehydrogenase NAD-binding" evidence="6">
    <location>
        <begin position="107"/>
        <end position="286"/>
    </location>
</feature>
<feature type="domain" description="D-isomer specific 2-hydroxyacid dehydrogenase catalytic" evidence="5">
    <location>
        <begin position="20"/>
        <end position="315"/>
    </location>
</feature>
<sequence length="317" mass="34175">MRIVVLDGYTLNPGDLSWNALESMGDCVIYERTSPSEVVERCRDAEVVLTNKVPVMAAEIEQLPRLAYIGVLATGYNVVDLQAASRRGIVVTNIPAYSTASVVQMVFAHLLNATNAVQRHSDSVRRGDWTHCADFSYTLSQQTELEGKTLGVVGLGHIGSRVAAVAHAMGMKVVATTSKSREELPAYITPLAWDDFLAASDVLSLHCPLTDRTRHLIDAAAIGKMKPGAILINTGRGPLLDEQAVADALEEGKLGAACVDVLSTEPPRADNPLLTARNCYITPHIAWATYEARVRLMQIAIANIEAYLAGAPVNRVC</sequence>
<dbReference type="PANTHER" id="PTHR43761:SF1">
    <property type="entry name" value="D-ISOMER SPECIFIC 2-HYDROXYACID DEHYDROGENASE CATALYTIC DOMAIN-CONTAINING PROTEIN-RELATED"/>
    <property type="match status" value="1"/>
</dbReference>
<evidence type="ECO:0000256" key="2">
    <source>
        <dbReference type="ARBA" id="ARBA00023002"/>
    </source>
</evidence>
<dbReference type="AlphaFoldDB" id="A0A9D1VPU5"/>
<dbReference type="PROSITE" id="PS00065">
    <property type="entry name" value="D_2_HYDROXYACID_DH_1"/>
    <property type="match status" value="1"/>
</dbReference>
<dbReference type="InterPro" id="IPR029753">
    <property type="entry name" value="D-isomer_DH_CS"/>
</dbReference>
<dbReference type="SUPFAM" id="SSF52283">
    <property type="entry name" value="Formate/glycerate dehydrogenase catalytic domain-like"/>
    <property type="match status" value="1"/>
</dbReference>
<dbReference type="InterPro" id="IPR029752">
    <property type="entry name" value="D-isomer_DH_CS1"/>
</dbReference>
<evidence type="ECO:0000259" key="5">
    <source>
        <dbReference type="Pfam" id="PF00389"/>
    </source>
</evidence>
<dbReference type="PANTHER" id="PTHR43761">
    <property type="entry name" value="D-ISOMER SPECIFIC 2-HYDROXYACID DEHYDROGENASE FAMILY PROTEIN (AFU_ORTHOLOGUE AFUA_1G13630)"/>
    <property type="match status" value="1"/>
</dbReference>
<name>A0A9D1VPU5_9BACT</name>
<dbReference type="FunFam" id="3.40.50.720:FF:000203">
    <property type="entry name" value="D-3-phosphoglycerate dehydrogenase (SerA)"/>
    <property type="match status" value="1"/>
</dbReference>
<evidence type="ECO:0000256" key="4">
    <source>
        <dbReference type="RuleBase" id="RU003719"/>
    </source>
</evidence>
<comment type="caution">
    <text evidence="7">The sequence shown here is derived from an EMBL/GenBank/DDBJ whole genome shotgun (WGS) entry which is preliminary data.</text>
</comment>
<dbReference type="Pfam" id="PF02826">
    <property type="entry name" value="2-Hacid_dh_C"/>
    <property type="match status" value="1"/>
</dbReference>
<dbReference type="GO" id="GO:0051287">
    <property type="term" value="F:NAD binding"/>
    <property type="evidence" value="ECO:0007669"/>
    <property type="project" value="InterPro"/>
</dbReference>
<dbReference type="EMBL" id="DXFB01000009">
    <property type="protein sequence ID" value="HIX44659.1"/>
    <property type="molecule type" value="Genomic_DNA"/>
</dbReference>
<evidence type="ECO:0000256" key="3">
    <source>
        <dbReference type="ARBA" id="ARBA00023027"/>
    </source>
</evidence>
<dbReference type="InterPro" id="IPR036291">
    <property type="entry name" value="NAD(P)-bd_dom_sf"/>
</dbReference>